<feature type="domain" description="DUF5681" evidence="2">
    <location>
        <begin position="13"/>
        <end position="40"/>
    </location>
</feature>
<gene>
    <name evidence="3" type="ORF">METZ01_LOCUS372049</name>
</gene>
<feature type="region of interest" description="Disordered" evidence="1">
    <location>
        <begin position="1"/>
        <end position="32"/>
    </location>
</feature>
<organism evidence="3">
    <name type="scientific">marine metagenome</name>
    <dbReference type="NCBI Taxonomy" id="408172"/>
    <lineage>
        <taxon>unclassified sequences</taxon>
        <taxon>metagenomes</taxon>
        <taxon>ecological metagenomes</taxon>
    </lineage>
</organism>
<accession>A0A382TBN0</accession>
<dbReference type="Pfam" id="PF18932">
    <property type="entry name" value="DUF5681"/>
    <property type="match status" value="1"/>
</dbReference>
<feature type="non-terminal residue" evidence="3">
    <location>
        <position position="50"/>
    </location>
</feature>
<reference evidence="3" key="1">
    <citation type="submission" date="2018-05" db="EMBL/GenBank/DDBJ databases">
        <authorList>
            <person name="Lanie J.A."/>
            <person name="Ng W.-L."/>
            <person name="Kazmierczak K.M."/>
            <person name="Andrzejewski T.M."/>
            <person name="Davidsen T.M."/>
            <person name="Wayne K.J."/>
            <person name="Tettelin H."/>
            <person name="Glass J.I."/>
            <person name="Rusch D."/>
            <person name="Podicherti R."/>
            <person name="Tsui H.-C.T."/>
            <person name="Winkler M.E."/>
        </authorList>
    </citation>
    <scope>NUCLEOTIDE SEQUENCE</scope>
</reference>
<evidence type="ECO:0000313" key="3">
    <source>
        <dbReference type="EMBL" id="SVD19195.1"/>
    </source>
</evidence>
<proteinExistence type="predicted"/>
<dbReference type="AlphaFoldDB" id="A0A382TBN0"/>
<dbReference type="InterPro" id="IPR043736">
    <property type="entry name" value="DUF5681"/>
</dbReference>
<dbReference type="EMBL" id="UINC01135192">
    <property type="protein sequence ID" value="SVD19195.1"/>
    <property type="molecule type" value="Genomic_DNA"/>
</dbReference>
<evidence type="ECO:0000259" key="2">
    <source>
        <dbReference type="Pfam" id="PF18932"/>
    </source>
</evidence>
<name>A0A382TBN0_9ZZZZ</name>
<evidence type="ECO:0000256" key="1">
    <source>
        <dbReference type="SAM" id="MobiDB-lite"/>
    </source>
</evidence>
<sequence length="50" mass="5427">MSKKPENNRNSIGRFVAGSSGNPNGRPLGSKNKFTTLRNAFIETFEELGG</sequence>
<protein>
    <recommendedName>
        <fullName evidence="2">DUF5681 domain-containing protein</fullName>
    </recommendedName>
</protein>